<accession>A0A1G9VW03</accession>
<proteinExistence type="predicted"/>
<dbReference type="EMBL" id="FNHZ01000002">
    <property type="protein sequence ID" value="SDM76454.1"/>
    <property type="molecule type" value="Genomic_DNA"/>
</dbReference>
<dbReference type="AlphaFoldDB" id="A0A1G9VW03"/>
<protein>
    <submittedName>
        <fullName evidence="5">AraC-type DNA-binding protein</fullName>
    </submittedName>
</protein>
<reference evidence="6" key="1">
    <citation type="submission" date="2016-10" db="EMBL/GenBank/DDBJ databases">
        <authorList>
            <person name="Varghese N."/>
            <person name="Submissions S."/>
        </authorList>
    </citation>
    <scope>NUCLEOTIDE SEQUENCE [LARGE SCALE GENOMIC DNA]</scope>
    <source>
        <strain evidence="6">M83</strain>
    </source>
</reference>
<dbReference type="PANTHER" id="PTHR43280">
    <property type="entry name" value="ARAC-FAMILY TRANSCRIPTIONAL REGULATOR"/>
    <property type="match status" value="1"/>
</dbReference>
<dbReference type="GO" id="GO:0043565">
    <property type="term" value="F:sequence-specific DNA binding"/>
    <property type="evidence" value="ECO:0007669"/>
    <property type="project" value="InterPro"/>
</dbReference>
<dbReference type="SUPFAM" id="SSF46689">
    <property type="entry name" value="Homeodomain-like"/>
    <property type="match status" value="2"/>
</dbReference>
<organism evidence="5 6">
    <name type="scientific">Lachnospira pectinoschiza</name>
    <dbReference type="NCBI Taxonomy" id="28052"/>
    <lineage>
        <taxon>Bacteria</taxon>
        <taxon>Bacillati</taxon>
        <taxon>Bacillota</taxon>
        <taxon>Clostridia</taxon>
        <taxon>Lachnospirales</taxon>
        <taxon>Lachnospiraceae</taxon>
        <taxon>Lachnospira</taxon>
    </lineage>
</organism>
<dbReference type="Pfam" id="PF12833">
    <property type="entry name" value="HTH_18"/>
    <property type="match status" value="1"/>
</dbReference>
<dbReference type="SMART" id="SM00342">
    <property type="entry name" value="HTH_ARAC"/>
    <property type="match status" value="1"/>
</dbReference>
<dbReference type="PROSITE" id="PS01124">
    <property type="entry name" value="HTH_ARAC_FAMILY_2"/>
    <property type="match status" value="1"/>
</dbReference>
<dbReference type="Gene3D" id="2.60.120.10">
    <property type="entry name" value="Jelly Rolls"/>
    <property type="match status" value="1"/>
</dbReference>
<dbReference type="PROSITE" id="PS00041">
    <property type="entry name" value="HTH_ARAC_FAMILY_1"/>
    <property type="match status" value="1"/>
</dbReference>
<keyword evidence="2 5" id="KW-0238">DNA-binding</keyword>
<dbReference type="PRINTS" id="PR00032">
    <property type="entry name" value="HTHARAC"/>
</dbReference>
<evidence type="ECO:0000313" key="6">
    <source>
        <dbReference type="Proteomes" id="UP000187651"/>
    </source>
</evidence>
<evidence type="ECO:0000256" key="3">
    <source>
        <dbReference type="ARBA" id="ARBA00023163"/>
    </source>
</evidence>
<evidence type="ECO:0000259" key="4">
    <source>
        <dbReference type="PROSITE" id="PS01124"/>
    </source>
</evidence>
<dbReference type="InterPro" id="IPR018060">
    <property type="entry name" value="HTH_AraC"/>
</dbReference>
<dbReference type="PANTHER" id="PTHR43280:SF2">
    <property type="entry name" value="HTH-TYPE TRANSCRIPTIONAL REGULATOR EXSA"/>
    <property type="match status" value="1"/>
</dbReference>
<dbReference type="InterPro" id="IPR018062">
    <property type="entry name" value="HTH_AraC-typ_CS"/>
</dbReference>
<gene>
    <name evidence="5" type="ORF">SAMN05216544_1102</name>
</gene>
<dbReference type="InterPro" id="IPR014710">
    <property type="entry name" value="RmlC-like_jellyroll"/>
</dbReference>
<evidence type="ECO:0000313" key="5">
    <source>
        <dbReference type="EMBL" id="SDM76454.1"/>
    </source>
</evidence>
<feature type="domain" description="HTH araC/xylS-type" evidence="4">
    <location>
        <begin position="189"/>
        <end position="287"/>
    </location>
</feature>
<evidence type="ECO:0000256" key="2">
    <source>
        <dbReference type="ARBA" id="ARBA00023125"/>
    </source>
</evidence>
<dbReference type="Proteomes" id="UP000187651">
    <property type="component" value="Unassembled WGS sequence"/>
</dbReference>
<dbReference type="InterPro" id="IPR020449">
    <property type="entry name" value="Tscrpt_reg_AraC-type_HTH"/>
</dbReference>
<dbReference type="OrthoDB" id="9774814at2"/>
<keyword evidence="6" id="KW-1185">Reference proteome</keyword>
<dbReference type="SUPFAM" id="SSF51215">
    <property type="entry name" value="Regulatory protein AraC"/>
    <property type="match status" value="1"/>
</dbReference>
<dbReference type="Gene3D" id="1.10.10.60">
    <property type="entry name" value="Homeodomain-like"/>
    <property type="match status" value="2"/>
</dbReference>
<keyword evidence="1" id="KW-0805">Transcription regulation</keyword>
<dbReference type="InterPro" id="IPR009057">
    <property type="entry name" value="Homeodomain-like_sf"/>
</dbReference>
<keyword evidence="3" id="KW-0804">Transcription</keyword>
<dbReference type="Pfam" id="PF02311">
    <property type="entry name" value="AraC_binding"/>
    <property type="match status" value="1"/>
</dbReference>
<dbReference type="RefSeq" id="WP_074521287.1">
    <property type="nucleotide sequence ID" value="NZ_FNHZ01000002.1"/>
</dbReference>
<sequence length="307" mass="36662">MGLNKVENKITFFGKVDGVSVEQLIRYQKFDMKVKHFHSQYEFFYIIEGKRQFFFDNKSYNAYAGDLAIIDTNLVHTTRTVDEDDSGYNRVILYIDYEQMCAFDKMYPGLNLVDFFHKNYGIYHFNDEQRANFLNLYRDLRHEFTKKQSGYKDRISVYLLAWLSRFSQSYSKNENVASPRDDARAQTVFRISSYLEKNYTKQISLEEISDKLYLSKYYLCRIFKEYTGFTITEYVNIFRIKKATDLLETTDKSILEISDLLGFESMTYFERVFKKFLNITPLKYKKSHHSVTYGEKELNTIDDSDYI</sequence>
<dbReference type="GO" id="GO:0003700">
    <property type="term" value="F:DNA-binding transcription factor activity"/>
    <property type="evidence" value="ECO:0007669"/>
    <property type="project" value="InterPro"/>
</dbReference>
<evidence type="ECO:0000256" key="1">
    <source>
        <dbReference type="ARBA" id="ARBA00023015"/>
    </source>
</evidence>
<dbReference type="InterPro" id="IPR037923">
    <property type="entry name" value="HTH-like"/>
</dbReference>
<name>A0A1G9VW03_9FIRM</name>
<dbReference type="InterPro" id="IPR003313">
    <property type="entry name" value="AraC-bd"/>
</dbReference>